<feature type="region of interest" description="Disordered" evidence="1">
    <location>
        <begin position="25"/>
        <end position="74"/>
    </location>
</feature>
<reference evidence="2 3" key="1">
    <citation type="journal article" date="2018" name="Front. Plant Sci.">
        <title>Red Clover (Trifolium pratense) and Zigzag Clover (T. medium) - A Picture of Genomic Similarities and Differences.</title>
        <authorList>
            <person name="Dluhosova J."/>
            <person name="Istvanek J."/>
            <person name="Nedelnik J."/>
            <person name="Repkova J."/>
        </authorList>
    </citation>
    <scope>NUCLEOTIDE SEQUENCE [LARGE SCALE GENOMIC DNA]</scope>
    <source>
        <strain evidence="3">cv. 10/8</strain>
        <tissue evidence="2">Leaf</tissue>
    </source>
</reference>
<dbReference type="AlphaFoldDB" id="A0A392UZZ6"/>
<dbReference type="EMBL" id="LXQA011019254">
    <property type="protein sequence ID" value="MCI81447.1"/>
    <property type="molecule type" value="Genomic_DNA"/>
</dbReference>
<feature type="non-terminal residue" evidence="2">
    <location>
        <position position="74"/>
    </location>
</feature>
<evidence type="ECO:0000256" key="1">
    <source>
        <dbReference type="SAM" id="MobiDB-lite"/>
    </source>
</evidence>
<dbReference type="Proteomes" id="UP000265520">
    <property type="component" value="Unassembled WGS sequence"/>
</dbReference>
<accession>A0A392UZZ6</accession>
<protein>
    <submittedName>
        <fullName evidence="2">Transposon Ty3-I gag-pol polyprotein</fullName>
    </submittedName>
</protein>
<sequence length="74" mass="8190">REVQALQPLSLIQAAGLARLQEEKLNDHRRSFRGKGVLAPNPTPVKSSPTTTPANSKPSFKRLSPAEMSLRREK</sequence>
<evidence type="ECO:0000313" key="3">
    <source>
        <dbReference type="Proteomes" id="UP000265520"/>
    </source>
</evidence>
<proteinExistence type="predicted"/>
<name>A0A392UZZ6_9FABA</name>
<evidence type="ECO:0000313" key="2">
    <source>
        <dbReference type="EMBL" id="MCI81447.1"/>
    </source>
</evidence>
<feature type="compositionally biased region" description="Low complexity" evidence="1">
    <location>
        <begin position="44"/>
        <end position="53"/>
    </location>
</feature>
<organism evidence="2 3">
    <name type="scientific">Trifolium medium</name>
    <dbReference type="NCBI Taxonomy" id="97028"/>
    <lineage>
        <taxon>Eukaryota</taxon>
        <taxon>Viridiplantae</taxon>
        <taxon>Streptophyta</taxon>
        <taxon>Embryophyta</taxon>
        <taxon>Tracheophyta</taxon>
        <taxon>Spermatophyta</taxon>
        <taxon>Magnoliopsida</taxon>
        <taxon>eudicotyledons</taxon>
        <taxon>Gunneridae</taxon>
        <taxon>Pentapetalae</taxon>
        <taxon>rosids</taxon>
        <taxon>fabids</taxon>
        <taxon>Fabales</taxon>
        <taxon>Fabaceae</taxon>
        <taxon>Papilionoideae</taxon>
        <taxon>50 kb inversion clade</taxon>
        <taxon>NPAAA clade</taxon>
        <taxon>Hologalegina</taxon>
        <taxon>IRL clade</taxon>
        <taxon>Trifolieae</taxon>
        <taxon>Trifolium</taxon>
    </lineage>
</organism>
<feature type="non-terminal residue" evidence="2">
    <location>
        <position position="1"/>
    </location>
</feature>
<comment type="caution">
    <text evidence="2">The sequence shown here is derived from an EMBL/GenBank/DDBJ whole genome shotgun (WGS) entry which is preliminary data.</text>
</comment>
<keyword evidence="3" id="KW-1185">Reference proteome</keyword>